<dbReference type="Pfam" id="PF01938">
    <property type="entry name" value="TRAM"/>
    <property type="match status" value="1"/>
</dbReference>
<keyword evidence="8" id="KW-1185">Reference proteome</keyword>
<feature type="binding site" evidence="4">
    <location>
        <position position="246"/>
    </location>
    <ligand>
        <name>S-adenosyl-L-methionine</name>
        <dbReference type="ChEBI" id="CHEBI:59789"/>
    </ligand>
</feature>
<reference evidence="7" key="2">
    <citation type="submission" date="2020-09" db="EMBL/GenBank/DDBJ databases">
        <authorList>
            <person name="Sun Q."/>
            <person name="Sedlacek I."/>
        </authorList>
    </citation>
    <scope>NUCLEOTIDE SEQUENCE</scope>
    <source>
        <strain evidence="7">CCM 8606</strain>
    </source>
</reference>
<dbReference type="SUPFAM" id="SSF53335">
    <property type="entry name" value="S-adenosyl-L-methionine-dependent methyltransferases"/>
    <property type="match status" value="1"/>
</dbReference>
<dbReference type="Proteomes" id="UP000619536">
    <property type="component" value="Unassembled WGS sequence"/>
</dbReference>
<evidence type="ECO:0000256" key="3">
    <source>
        <dbReference type="ARBA" id="ARBA00022691"/>
    </source>
</evidence>
<evidence type="ECO:0000256" key="1">
    <source>
        <dbReference type="ARBA" id="ARBA00022603"/>
    </source>
</evidence>
<comment type="similarity">
    <text evidence="4">Belongs to the class I-like SAM-binding methyltransferase superfamily. RNA M5U methyltransferase family.</text>
</comment>
<dbReference type="InterPro" id="IPR010280">
    <property type="entry name" value="U5_MeTrfase_fam"/>
</dbReference>
<feature type="binding site" evidence="4">
    <location>
        <position position="315"/>
    </location>
    <ligand>
        <name>S-adenosyl-L-methionine</name>
        <dbReference type="ChEBI" id="CHEBI:59789"/>
    </ligand>
</feature>
<feature type="active site" evidence="5">
    <location>
        <position position="390"/>
    </location>
</feature>
<reference evidence="7" key="1">
    <citation type="journal article" date="2014" name="Int. J. Syst. Evol. Microbiol.">
        <title>Complete genome sequence of Corynebacterium casei LMG S-19264T (=DSM 44701T), isolated from a smear-ripened cheese.</title>
        <authorList>
            <consortium name="US DOE Joint Genome Institute (JGI-PGF)"/>
            <person name="Walter F."/>
            <person name="Albersmeier A."/>
            <person name="Kalinowski J."/>
            <person name="Ruckert C."/>
        </authorList>
    </citation>
    <scope>NUCLEOTIDE SEQUENCE</scope>
    <source>
        <strain evidence="7">CCM 8606</strain>
    </source>
</reference>
<dbReference type="GO" id="GO:0070475">
    <property type="term" value="P:rRNA base methylation"/>
    <property type="evidence" value="ECO:0007669"/>
    <property type="project" value="TreeGrafter"/>
</dbReference>
<dbReference type="PROSITE" id="PS51687">
    <property type="entry name" value="SAM_MT_RNA_M5U"/>
    <property type="match status" value="1"/>
</dbReference>
<feature type="binding site" evidence="4">
    <location>
        <position position="288"/>
    </location>
    <ligand>
        <name>S-adenosyl-L-methionine</name>
        <dbReference type="ChEBI" id="CHEBI:59789"/>
    </ligand>
</feature>
<evidence type="ECO:0000259" key="6">
    <source>
        <dbReference type="PROSITE" id="PS50926"/>
    </source>
</evidence>
<dbReference type="InterPro" id="IPR029063">
    <property type="entry name" value="SAM-dependent_MTases_sf"/>
</dbReference>
<evidence type="ECO:0000256" key="5">
    <source>
        <dbReference type="PROSITE-ProRule" id="PRU10015"/>
    </source>
</evidence>
<dbReference type="GO" id="GO:0070041">
    <property type="term" value="F:rRNA (uridine-C5-)-methyltransferase activity"/>
    <property type="evidence" value="ECO:0007669"/>
    <property type="project" value="TreeGrafter"/>
</dbReference>
<evidence type="ECO:0000256" key="4">
    <source>
        <dbReference type="PROSITE-ProRule" id="PRU01024"/>
    </source>
</evidence>
<name>A0A8J3AGW5_9BIFI</name>
<dbReference type="PROSITE" id="PS50926">
    <property type="entry name" value="TRAM"/>
    <property type="match status" value="1"/>
</dbReference>
<dbReference type="AlphaFoldDB" id="A0A8J3AGW5"/>
<dbReference type="PANTHER" id="PTHR11061">
    <property type="entry name" value="RNA M5U METHYLTRANSFERASE"/>
    <property type="match status" value="1"/>
</dbReference>
<sequence length="436" mass="48011">MQLEVRIERYADQGRCVAHIDGRVVFVRFALPGELVEIELDEPHNRKNRFATGEVVRVIEPSPYRVDPVWQLAGPAALGGGGVGGADLIHVSLPGQIEWKSTMVREQMERLGKVTLDTVPVTRLDCDTKTQGLYWRTRIEMVTNGEGRVTMRKRGTHVGVPIDTMPLASSALLEVAERYHVFDGGAKPNARVRLAVPEPREGRSIEDNFAWIVNDKLMAGTELVTERVSVQGREFTYKVHAGGFWQMHRMAPLVLVDYVLSLVQQQLRELRKSSGERAKNAPVLWELYSGSGLFTLPMAALATGDGTQPRIFTVEGARPAVEQARANAAAMGFDSIDARIGDVAKTLRHVPREFAHPQVVVLDPPRAGAKAEVCRAIAASGAESVVYVACDPASLARDTATLQELGYRLESIQAFDIYPHTHHVETVALMSRVEGK</sequence>
<keyword evidence="1 4" id="KW-0489">Methyltransferase</keyword>
<dbReference type="Gene3D" id="3.40.50.150">
    <property type="entry name" value="Vaccinia Virus protein VP39"/>
    <property type="match status" value="1"/>
</dbReference>
<dbReference type="InterPro" id="IPR012340">
    <property type="entry name" value="NA-bd_OB-fold"/>
</dbReference>
<gene>
    <name evidence="7" type="ORF">GCM10007377_01890</name>
</gene>
<evidence type="ECO:0000313" key="7">
    <source>
        <dbReference type="EMBL" id="GGI12624.1"/>
    </source>
</evidence>
<comment type="caution">
    <text evidence="7">The sequence shown here is derived from an EMBL/GenBank/DDBJ whole genome shotgun (WGS) entry which is preliminary data.</text>
</comment>
<dbReference type="PROSITE" id="PS01230">
    <property type="entry name" value="TRMA_1"/>
    <property type="match status" value="1"/>
</dbReference>
<evidence type="ECO:0000256" key="2">
    <source>
        <dbReference type="ARBA" id="ARBA00022679"/>
    </source>
</evidence>
<dbReference type="EMBL" id="BMDH01000001">
    <property type="protein sequence ID" value="GGI12624.1"/>
    <property type="molecule type" value="Genomic_DNA"/>
</dbReference>
<feature type="active site" description="Nucleophile" evidence="4">
    <location>
        <position position="390"/>
    </location>
</feature>
<feature type="binding site" evidence="4">
    <location>
        <position position="363"/>
    </location>
    <ligand>
        <name>S-adenosyl-L-methionine</name>
        <dbReference type="ChEBI" id="CHEBI:59789"/>
    </ligand>
</feature>
<evidence type="ECO:0000313" key="8">
    <source>
        <dbReference type="Proteomes" id="UP000619536"/>
    </source>
</evidence>
<accession>A0A8J3AGW5</accession>
<dbReference type="SUPFAM" id="SSF50249">
    <property type="entry name" value="Nucleic acid-binding proteins"/>
    <property type="match status" value="1"/>
</dbReference>
<dbReference type="InterPro" id="IPR030390">
    <property type="entry name" value="MeTrfase_TrmA_AS"/>
</dbReference>
<protein>
    <submittedName>
        <fullName evidence="7">Putative RNA methyltransferase</fullName>
    </submittedName>
</protein>
<keyword evidence="2 4" id="KW-0808">Transferase</keyword>
<feature type="domain" description="TRAM" evidence="6">
    <location>
        <begin position="1"/>
        <end position="57"/>
    </location>
</feature>
<proteinExistence type="inferred from homology"/>
<dbReference type="PANTHER" id="PTHR11061:SF30">
    <property type="entry name" value="TRNA (URACIL(54)-C(5))-METHYLTRANSFERASE"/>
    <property type="match status" value="1"/>
</dbReference>
<dbReference type="Gene3D" id="2.40.50.140">
    <property type="entry name" value="Nucleic acid-binding proteins"/>
    <property type="match status" value="1"/>
</dbReference>
<dbReference type="RefSeq" id="WP_188354384.1">
    <property type="nucleotide sequence ID" value="NZ_BMDH01000001.1"/>
</dbReference>
<keyword evidence="3 4" id="KW-0949">S-adenosyl-L-methionine</keyword>
<dbReference type="Pfam" id="PF05958">
    <property type="entry name" value="tRNA_U5-meth_tr"/>
    <property type="match status" value="1"/>
</dbReference>
<organism evidence="7 8">
    <name type="scientific">Galliscardovia ingluviei</name>
    <dbReference type="NCBI Taxonomy" id="1769422"/>
    <lineage>
        <taxon>Bacteria</taxon>
        <taxon>Bacillati</taxon>
        <taxon>Actinomycetota</taxon>
        <taxon>Actinomycetes</taxon>
        <taxon>Bifidobacteriales</taxon>
        <taxon>Bifidobacteriaceae</taxon>
        <taxon>Galliscardovia</taxon>
    </lineage>
</organism>
<dbReference type="InterPro" id="IPR002792">
    <property type="entry name" value="TRAM_dom"/>
</dbReference>